<dbReference type="eggNOG" id="ENOG502R0G6">
    <property type="taxonomic scope" value="Eukaryota"/>
</dbReference>
<feature type="domain" description="PH" evidence="1">
    <location>
        <begin position="431"/>
        <end position="561"/>
    </location>
</feature>
<proteinExistence type="predicted"/>
<dbReference type="Gene3D" id="2.30.29.30">
    <property type="entry name" value="Pleckstrin-homology domain (PH domain)/Phosphotyrosine-binding domain (PTB)"/>
    <property type="match status" value="1"/>
</dbReference>
<gene>
    <name evidence="2" type="ORF">HPODL_01999</name>
</gene>
<dbReference type="EMBL" id="AEOI02000003">
    <property type="protein sequence ID" value="ESX02672.1"/>
    <property type="molecule type" value="Genomic_DNA"/>
</dbReference>
<dbReference type="InterPro" id="IPR011993">
    <property type="entry name" value="PH-like_dom_sf"/>
</dbReference>
<evidence type="ECO:0000313" key="3">
    <source>
        <dbReference type="Proteomes" id="UP000008673"/>
    </source>
</evidence>
<dbReference type="Proteomes" id="UP000008673">
    <property type="component" value="Unassembled WGS sequence"/>
</dbReference>
<dbReference type="OMA" id="FHEELMM"/>
<organism evidence="2 3">
    <name type="scientific">Ogataea parapolymorpha (strain ATCC 26012 / BCRC 20466 / JCM 22074 / NRRL Y-7560 / DL-1)</name>
    <name type="common">Yeast</name>
    <name type="synonym">Hansenula polymorpha</name>
    <dbReference type="NCBI Taxonomy" id="871575"/>
    <lineage>
        <taxon>Eukaryota</taxon>
        <taxon>Fungi</taxon>
        <taxon>Dikarya</taxon>
        <taxon>Ascomycota</taxon>
        <taxon>Saccharomycotina</taxon>
        <taxon>Pichiomycetes</taxon>
        <taxon>Pichiales</taxon>
        <taxon>Pichiaceae</taxon>
        <taxon>Ogataea</taxon>
    </lineage>
</organism>
<dbReference type="GeneID" id="25771454"/>
<protein>
    <recommendedName>
        <fullName evidence="1">PH domain-containing protein</fullName>
    </recommendedName>
</protein>
<sequence>MPMNCNAIYSELEALKSNVGSINEKMAQKYLGALSNVAINDDNFDSISFTKTLAKILECAPQSEMLDEYLTLSLFEVPMKVDLTTDQDVEIIQSLVTIFLYFLSGPFHGRKSTFISIMVYMLSGPSILELVCHKLAGSDITSILLIIDLLSKFLLRVFELQNDELLIRFMAKLMEENTFSNLCKILAFYEEELTRNQNWKHFLKITKLVYSYLSNCPIDPNDKTHSKLIRNVQTAMNHFNEGFNHKNNYEQLPHDNQEILDNVSNLTLLSAVHVISSFSNPSMVFQKQFAEHQLFNKPIPPHSLYELARGITSAMDPNNLSHSKLINMPIQFSEELFEVLFLCSIDFWDSFKADANDIRVLLHHVAHLFVYFDHLVELKQFEDAIDSLRNMDYEAFRHIELGKIKNDSQEWWNKNCDDFNKIMYDETIGFVKDQHLLMLSRGTWVLSANPISPNGSNRNSPYYFMILSTNHRAMLYKEFSKKPDKKPNIDKDGAKIEFSQISDITYQPMTKNIEKTNLISIETRIQVNRIDIKLKNKGLFSFYVNTIDDLYIWLDGLRMLLSNSTRLSHDTEQQIFWLSSIRKQAQFLELAVKQCDQLDHYSNAFVENDKPKSSEDLTEINSRFYFT</sequence>
<accession>W1QJ62</accession>
<dbReference type="RefSeq" id="XP_013937083.1">
    <property type="nucleotide sequence ID" value="XM_014081608.1"/>
</dbReference>
<name>W1QJ62_OGAPD</name>
<dbReference type="AlphaFoldDB" id="W1QJ62"/>
<keyword evidence="3" id="KW-1185">Reference proteome</keyword>
<dbReference type="OrthoDB" id="28413at2759"/>
<dbReference type="HOGENOM" id="CLU_436201_0_0_1"/>
<evidence type="ECO:0000259" key="1">
    <source>
        <dbReference type="Pfam" id="PF16457"/>
    </source>
</evidence>
<dbReference type="Pfam" id="PF16457">
    <property type="entry name" value="PH_12"/>
    <property type="match status" value="1"/>
</dbReference>
<evidence type="ECO:0000313" key="2">
    <source>
        <dbReference type="EMBL" id="ESX02672.1"/>
    </source>
</evidence>
<reference evidence="2 3" key="1">
    <citation type="journal article" date="2013" name="BMC Genomics">
        <title>Genome sequence and analysis of methylotrophic yeast Hansenula polymorpha DL1.</title>
        <authorList>
            <person name="Ravin N.V."/>
            <person name="Eldarov M.A."/>
            <person name="Kadnikov V.V."/>
            <person name="Beletsky A.V."/>
            <person name="Schneider J."/>
            <person name="Mardanova E.S."/>
            <person name="Smekalova E.M."/>
            <person name="Zvereva M.I."/>
            <person name="Dontsova O.A."/>
            <person name="Mardanov A.V."/>
            <person name="Skryabin K.G."/>
        </authorList>
    </citation>
    <scope>NUCLEOTIDE SEQUENCE [LARGE SCALE GENOMIC DNA]</scope>
    <source>
        <strain evidence="3">ATCC 26012 / BCRC 20466 / JCM 22074 / NRRL Y-7560 / DL-1</strain>
    </source>
</reference>
<dbReference type="KEGG" id="opa:HPODL_01999"/>
<dbReference type="InterPro" id="IPR001849">
    <property type="entry name" value="PH_domain"/>
</dbReference>
<comment type="caution">
    <text evidence="2">The sequence shown here is derived from an EMBL/GenBank/DDBJ whole genome shotgun (WGS) entry which is preliminary data.</text>
</comment>